<reference evidence="4" key="1">
    <citation type="submission" date="2025-08" db="UniProtKB">
        <authorList>
            <consortium name="RefSeq"/>
        </authorList>
    </citation>
    <scope>IDENTIFICATION</scope>
</reference>
<name>A0A9Y4KKV6_9TELE</name>
<keyword evidence="1" id="KW-1133">Transmembrane helix</keyword>
<accession>A0A9Y4KKV6</accession>
<keyword evidence="1" id="KW-0472">Membrane</keyword>
<dbReference type="GeneID" id="103365651"/>
<organism evidence="3 4">
    <name type="scientific">Stegastes partitus</name>
    <name type="common">bicolor damselfish</name>
    <dbReference type="NCBI Taxonomy" id="144197"/>
    <lineage>
        <taxon>Eukaryota</taxon>
        <taxon>Metazoa</taxon>
        <taxon>Chordata</taxon>
        <taxon>Craniata</taxon>
        <taxon>Vertebrata</taxon>
        <taxon>Euteleostomi</taxon>
        <taxon>Actinopterygii</taxon>
        <taxon>Neopterygii</taxon>
        <taxon>Teleostei</taxon>
        <taxon>Neoteleostei</taxon>
        <taxon>Acanthomorphata</taxon>
        <taxon>Ovalentaria</taxon>
        <taxon>Pomacentridae</taxon>
        <taxon>Stegastes</taxon>
    </lineage>
</organism>
<evidence type="ECO:0000256" key="1">
    <source>
        <dbReference type="SAM" id="Phobius"/>
    </source>
</evidence>
<evidence type="ECO:0000256" key="2">
    <source>
        <dbReference type="SAM" id="SignalP"/>
    </source>
</evidence>
<protein>
    <submittedName>
        <fullName evidence="4">Uncharacterized protein LOC103365651 isoform X2</fullName>
    </submittedName>
</protein>
<dbReference type="Proteomes" id="UP000694891">
    <property type="component" value="Unplaced"/>
</dbReference>
<gene>
    <name evidence="4" type="primary">LOC103365651</name>
</gene>
<feature type="transmembrane region" description="Helical" evidence="1">
    <location>
        <begin position="305"/>
        <end position="325"/>
    </location>
</feature>
<evidence type="ECO:0000313" key="3">
    <source>
        <dbReference type="Proteomes" id="UP000694891"/>
    </source>
</evidence>
<keyword evidence="1" id="KW-0812">Transmembrane</keyword>
<keyword evidence="2" id="KW-0732">Signal</keyword>
<feature type="signal peptide" evidence="2">
    <location>
        <begin position="1"/>
        <end position="17"/>
    </location>
</feature>
<evidence type="ECO:0000313" key="4">
    <source>
        <dbReference type="RefSeq" id="XP_008291361.1"/>
    </source>
</evidence>
<dbReference type="RefSeq" id="XP_008291361.1">
    <property type="nucleotide sequence ID" value="XM_008293139.1"/>
</dbReference>
<proteinExistence type="predicted"/>
<sequence>MLLLLLTVFTFFFGSSAVQHEACYGKSFSIPLGFGPPLYDGPLILEPSRRGSTRTVMDKGMSMEPRLKVSIYSATLTDLNKGDEGTYSKLSDPQRQSWSFKLKVLDCADEVKKKYGEFWTLSFPRGAALFEFTPPNSVDPPVVLWNRSNPLVKSGNRGRVSGNSWQVSNVAQSENGFYNIRKKDNTLLSRIHLTVKENIRHYHKVVDKNVIFEYPWDNGAWFVTFQPAGEFSKITLIKNGSEHTEDRFRWRLDTSSEGPKIYSLESRNSGTYEFTDKEGNLALVAHLVVREKEDYDSGDPPPTQILIYIGIAALLAVFCCCCFCCKKKCCKKDKSAPQTAAAPAVSYHDESQPVGPSYSAVPSSSFVSHQPTAAPRERQVYYQPTAVLVTPSPLQVAPPGGSAPAPSAASDFLSLDSDPRFELKGLTSSTLLLSSDATLCSIHTSVKLNFM</sequence>
<dbReference type="AlphaFoldDB" id="A0A9Y4KKV6"/>
<keyword evidence="3" id="KW-1185">Reference proteome</keyword>
<feature type="chain" id="PRO_5041353511" evidence="2">
    <location>
        <begin position="18"/>
        <end position="451"/>
    </location>
</feature>